<protein>
    <recommendedName>
        <fullName evidence="5">Phosphoserine phosphatase</fullName>
    </recommendedName>
</protein>
<dbReference type="SUPFAM" id="SSF56784">
    <property type="entry name" value="HAD-like"/>
    <property type="match status" value="1"/>
</dbReference>
<dbReference type="PANTHER" id="PTHR43344">
    <property type="entry name" value="PHOSPHOSERINE PHOSPHATASE"/>
    <property type="match status" value="1"/>
</dbReference>
<gene>
    <name evidence="4" type="ORF">SDC9_153399</name>
</gene>
<dbReference type="AlphaFoldDB" id="A0A645F0F7"/>
<evidence type="ECO:0000256" key="2">
    <source>
        <dbReference type="ARBA" id="ARBA00022801"/>
    </source>
</evidence>
<name>A0A645F0F7_9ZZZZ</name>
<comment type="caution">
    <text evidence="4">The sequence shown here is derived from an EMBL/GenBank/DDBJ whole genome shotgun (WGS) entry which is preliminary data.</text>
</comment>
<dbReference type="InterPro" id="IPR050582">
    <property type="entry name" value="HAD-like_SerB"/>
</dbReference>
<accession>A0A645F0F7</accession>
<evidence type="ECO:0000256" key="1">
    <source>
        <dbReference type="ARBA" id="ARBA00022723"/>
    </source>
</evidence>
<dbReference type="GO" id="GO:0046872">
    <property type="term" value="F:metal ion binding"/>
    <property type="evidence" value="ECO:0007669"/>
    <property type="project" value="UniProtKB-KW"/>
</dbReference>
<evidence type="ECO:0008006" key="5">
    <source>
        <dbReference type="Google" id="ProtNLM"/>
    </source>
</evidence>
<dbReference type="InterPro" id="IPR036412">
    <property type="entry name" value="HAD-like_sf"/>
</dbReference>
<organism evidence="4">
    <name type="scientific">bioreactor metagenome</name>
    <dbReference type="NCBI Taxonomy" id="1076179"/>
    <lineage>
        <taxon>unclassified sequences</taxon>
        <taxon>metagenomes</taxon>
        <taxon>ecological metagenomes</taxon>
    </lineage>
</organism>
<keyword evidence="2" id="KW-0378">Hydrolase</keyword>
<keyword evidence="3" id="KW-0460">Magnesium</keyword>
<evidence type="ECO:0000313" key="4">
    <source>
        <dbReference type="EMBL" id="MPN06143.1"/>
    </source>
</evidence>
<dbReference type="NCBIfam" id="TIGR01488">
    <property type="entry name" value="HAD-SF-IB"/>
    <property type="match status" value="1"/>
</dbReference>
<dbReference type="Gene3D" id="1.20.1440.100">
    <property type="entry name" value="SG protein - dephosphorylation function"/>
    <property type="match status" value="1"/>
</dbReference>
<dbReference type="EMBL" id="VSSQ01052035">
    <property type="protein sequence ID" value="MPN06143.1"/>
    <property type="molecule type" value="Genomic_DNA"/>
</dbReference>
<dbReference type="PANTHER" id="PTHR43344:SF13">
    <property type="entry name" value="PHOSPHATASE RV3661-RELATED"/>
    <property type="match status" value="1"/>
</dbReference>
<keyword evidence="1" id="KW-0479">Metal-binding</keyword>
<dbReference type="GO" id="GO:0016787">
    <property type="term" value="F:hydrolase activity"/>
    <property type="evidence" value="ECO:0007669"/>
    <property type="project" value="UniProtKB-KW"/>
</dbReference>
<dbReference type="InterPro" id="IPR023214">
    <property type="entry name" value="HAD_sf"/>
</dbReference>
<dbReference type="Gene3D" id="3.40.50.1000">
    <property type="entry name" value="HAD superfamily/HAD-like"/>
    <property type="match status" value="1"/>
</dbReference>
<proteinExistence type="predicted"/>
<reference evidence="4" key="1">
    <citation type="submission" date="2019-08" db="EMBL/GenBank/DDBJ databases">
        <authorList>
            <person name="Kucharzyk K."/>
            <person name="Murdoch R.W."/>
            <person name="Higgins S."/>
            <person name="Loffler F."/>
        </authorList>
    </citation>
    <scope>NUCLEOTIDE SEQUENCE</scope>
</reference>
<sequence length="191" mass="21519">MLDREVQEAKNIAFYEQYKAGTLDIFEFLDFQLAPLARHSRAELDAWHREFLQDSIRPMITAQARALVNQHLERGAIVAVVTATNSFVTGPIVREFGIPHLIATIPAQQDGAFTGKPRGTPAFKGGKIERVEAWLESLGLYFGSFEQSWFYSDSHNDLPLMQKVDKPVAVDPDDTLRAHAVKRGWPVISLR</sequence>
<dbReference type="Pfam" id="PF12710">
    <property type="entry name" value="HAD"/>
    <property type="match status" value="1"/>
</dbReference>
<evidence type="ECO:0000256" key="3">
    <source>
        <dbReference type="ARBA" id="ARBA00022842"/>
    </source>
</evidence>